<dbReference type="OrthoDB" id="348201at2759"/>
<feature type="region of interest" description="Disordered" evidence="2">
    <location>
        <begin position="1"/>
        <end position="120"/>
    </location>
</feature>
<dbReference type="InterPro" id="IPR039913">
    <property type="entry name" value="RPAP1/Rba50"/>
</dbReference>
<dbReference type="GO" id="GO:0006366">
    <property type="term" value="P:transcription by RNA polymerase II"/>
    <property type="evidence" value="ECO:0007669"/>
    <property type="project" value="InterPro"/>
</dbReference>
<feature type="domain" description="RPAP1 C-terminal" evidence="3">
    <location>
        <begin position="305"/>
        <end position="372"/>
    </location>
</feature>
<dbReference type="PANTHER" id="PTHR21483">
    <property type="entry name" value="RNA POLYMERASE II-ASSOCIATED PROTEIN 1"/>
    <property type="match status" value="1"/>
</dbReference>
<evidence type="ECO:0000313" key="6">
    <source>
        <dbReference type="Proteomes" id="UP000235023"/>
    </source>
</evidence>
<dbReference type="AlphaFoldDB" id="A0A2J5HY34"/>
<keyword evidence="6" id="KW-1185">Reference proteome</keyword>
<evidence type="ECO:0000256" key="2">
    <source>
        <dbReference type="SAM" id="MobiDB-lite"/>
    </source>
</evidence>
<feature type="compositionally biased region" description="Basic and acidic residues" evidence="2">
    <location>
        <begin position="137"/>
        <end position="151"/>
    </location>
</feature>
<feature type="domain" description="RPAP1 N-terminal" evidence="4">
    <location>
        <begin position="97"/>
        <end position="140"/>
    </location>
</feature>
<proteinExistence type="inferred from homology"/>
<feature type="compositionally biased region" description="Low complexity" evidence="2">
    <location>
        <begin position="407"/>
        <end position="416"/>
    </location>
</feature>
<accession>A0A2J5HY34</accession>
<dbReference type="Proteomes" id="UP000235023">
    <property type="component" value="Unassembled WGS sequence"/>
</dbReference>
<evidence type="ECO:0000313" key="5">
    <source>
        <dbReference type="EMBL" id="PLN82216.1"/>
    </source>
</evidence>
<dbReference type="InterPro" id="IPR013930">
    <property type="entry name" value="RPAP1_N"/>
</dbReference>
<comment type="similarity">
    <text evidence="1">Belongs to the RPAP1 family.</text>
</comment>
<feature type="compositionally biased region" description="Basic and acidic residues" evidence="2">
    <location>
        <begin position="1"/>
        <end position="10"/>
    </location>
</feature>
<feature type="compositionally biased region" description="Low complexity" evidence="2">
    <location>
        <begin position="184"/>
        <end position="207"/>
    </location>
</feature>
<dbReference type="InterPro" id="IPR013929">
    <property type="entry name" value="RPAP1_C"/>
</dbReference>
<dbReference type="PANTHER" id="PTHR21483:SF18">
    <property type="entry name" value="RNA POLYMERASE II-ASSOCIATED PROTEIN 1"/>
    <property type="match status" value="1"/>
</dbReference>
<protein>
    <submittedName>
        <fullName evidence="5">RPAP1-like protein</fullName>
    </submittedName>
</protein>
<dbReference type="EMBL" id="KZ559529">
    <property type="protein sequence ID" value="PLN82216.1"/>
    <property type="molecule type" value="Genomic_DNA"/>
</dbReference>
<evidence type="ECO:0000259" key="4">
    <source>
        <dbReference type="Pfam" id="PF08621"/>
    </source>
</evidence>
<organism evidence="5 6">
    <name type="scientific">Aspergillus taichungensis</name>
    <dbReference type="NCBI Taxonomy" id="482145"/>
    <lineage>
        <taxon>Eukaryota</taxon>
        <taxon>Fungi</taxon>
        <taxon>Dikarya</taxon>
        <taxon>Ascomycota</taxon>
        <taxon>Pezizomycotina</taxon>
        <taxon>Eurotiomycetes</taxon>
        <taxon>Eurotiomycetidae</taxon>
        <taxon>Eurotiales</taxon>
        <taxon>Aspergillaceae</taxon>
        <taxon>Aspergillus</taxon>
        <taxon>Aspergillus subgen. Circumdati</taxon>
    </lineage>
</organism>
<evidence type="ECO:0000259" key="3">
    <source>
        <dbReference type="Pfam" id="PF08620"/>
    </source>
</evidence>
<feature type="compositionally biased region" description="Basic and acidic residues" evidence="2">
    <location>
        <begin position="92"/>
        <end position="103"/>
    </location>
</feature>
<gene>
    <name evidence="5" type="ORF">BDW42DRAFT_200564</name>
</gene>
<feature type="compositionally biased region" description="Polar residues" evidence="2">
    <location>
        <begin position="240"/>
        <end position="256"/>
    </location>
</feature>
<name>A0A2J5HY34_9EURO</name>
<feature type="region of interest" description="Disordered" evidence="2">
    <location>
        <begin position="402"/>
        <end position="434"/>
    </location>
</feature>
<sequence>MAFRGERFVIDLDSDDENVPDSSSIAIPGMIGEIRERSPAAAPAPPTLKAPSTTGFPAPRRRVKPSAFKQRQQERQQGKAENPSEVSSPSVSEEKAAIDDQNRRQLQAMSTEQLERERAELMASMDTGLLERFLRRARIDDAKDSPSKLTDRPSPAHTDDKKEQTPPDVESLASKNPPLPSPPATASVAAAAAAAAAATTTTTNTPASRDDLPPSQLPPDLRAAAEAALPADLHFPTPPQASQAPNLDPNSPSFLTDLQTHYFPNISHNPSALDWLQPPSADTDSPDVTSAYHPASEADAVHAADLRFSLLGTVLAPRTALALPTSLGLHHHGKDPHAAGYTIPELAILGRSSFPAQRCIAWQVLGRILYRLGKGQFGERGTPLVEGLWGVVENERVVPAMLNEADGGSTAGSTSRRGSERRGSSSQEPVASGLQGAVGRHASAVAWAVEGVWLWQMGGAGDRGVIKENAVRSQ</sequence>
<dbReference type="Pfam" id="PF08620">
    <property type="entry name" value="RPAP1_C"/>
    <property type="match status" value="1"/>
</dbReference>
<dbReference type="Pfam" id="PF08621">
    <property type="entry name" value="RPAP1_N"/>
    <property type="match status" value="1"/>
</dbReference>
<reference evidence="6" key="1">
    <citation type="submission" date="2017-12" db="EMBL/GenBank/DDBJ databases">
        <authorList>
            <consortium name="DOE Joint Genome Institute"/>
            <person name="Mondo S.J."/>
            <person name="Kjaerbolling I."/>
            <person name="Vesth T.C."/>
            <person name="Frisvad J.C."/>
            <person name="Nybo J.L."/>
            <person name="Theobald S."/>
            <person name="Kuo A."/>
            <person name="Bowyer P."/>
            <person name="Matsuda Y."/>
            <person name="Lyhne E.K."/>
            <person name="Kogle M.E."/>
            <person name="Clum A."/>
            <person name="Lipzen A."/>
            <person name="Salamov A."/>
            <person name="Ngan C.Y."/>
            <person name="Daum C."/>
            <person name="Chiniquy J."/>
            <person name="Barry K."/>
            <person name="LaButti K."/>
            <person name="Haridas S."/>
            <person name="Simmons B.A."/>
            <person name="Magnuson J.K."/>
            <person name="Mortensen U.H."/>
            <person name="Larsen T.O."/>
            <person name="Grigoriev I.V."/>
            <person name="Baker S.E."/>
            <person name="Andersen M.R."/>
            <person name="Nordberg H.P."/>
            <person name="Cantor M.N."/>
            <person name="Hua S.X."/>
        </authorList>
    </citation>
    <scope>NUCLEOTIDE SEQUENCE [LARGE SCALE GENOMIC DNA]</scope>
    <source>
        <strain evidence="6">IBT 19404</strain>
    </source>
</reference>
<feature type="region of interest" description="Disordered" evidence="2">
    <location>
        <begin position="137"/>
        <end position="219"/>
    </location>
</feature>
<evidence type="ECO:0000256" key="1">
    <source>
        <dbReference type="ARBA" id="ARBA00009953"/>
    </source>
</evidence>
<feature type="region of interest" description="Disordered" evidence="2">
    <location>
        <begin position="233"/>
        <end position="256"/>
    </location>
</feature>